<proteinExistence type="predicted"/>
<dbReference type="Proteomes" id="UP000193144">
    <property type="component" value="Unassembled WGS sequence"/>
</dbReference>
<keyword evidence="2 5" id="KW-0812">Transmembrane</keyword>
<evidence type="ECO:0000256" key="3">
    <source>
        <dbReference type="ARBA" id="ARBA00022989"/>
    </source>
</evidence>
<dbReference type="OrthoDB" id="2533084at2759"/>
<dbReference type="SUPFAM" id="SSF103473">
    <property type="entry name" value="MFS general substrate transporter"/>
    <property type="match status" value="1"/>
</dbReference>
<evidence type="ECO:0000256" key="5">
    <source>
        <dbReference type="SAM" id="Phobius"/>
    </source>
</evidence>
<dbReference type="GO" id="GO:0005886">
    <property type="term" value="C:plasma membrane"/>
    <property type="evidence" value="ECO:0007669"/>
    <property type="project" value="TreeGrafter"/>
</dbReference>
<evidence type="ECO:0000256" key="4">
    <source>
        <dbReference type="ARBA" id="ARBA00023136"/>
    </source>
</evidence>
<evidence type="ECO:0000256" key="2">
    <source>
        <dbReference type="ARBA" id="ARBA00022692"/>
    </source>
</evidence>
<dbReference type="AlphaFoldDB" id="A0A1Y2A8X8"/>
<sequence length="173" mass="19766">MCLIRYLYLSTEMLPNAQNPGKIVASEVEALPLEFTSRGHILDAYASGTEFVTKYRRWQDRLPSDEKDDPLNWSKYKKHVLLFVVSAASFLLHFTSAIGAVALVPQSVQYDRSTACCAAPTNFENFMFARIINGFFSTVAQGRGLIFINDIFFVYKHTRKINIWSAFIIEKHE</sequence>
<dbReference type="InterPro" id="IPR036259">
    <property type="entry name" value="MFS_trans_sf"/>
</dbReference>
<dbReference type="PANTHER" id="PTHR23502">
    <property type="entry name" value="MAJOR FACILITATOR SUPERFAMILY"/>
    <property type="match status" value="1"/>
</dbReference>
<gene>
    <name evidence="6" type="ORF">BCR34DRAFT_609954</name>
</gene>
<keyword evidence="4 5" id="KW-0472">Membrane</keyword>
<dbReference type="EMBL" id="MCFA01000004">
    <property type="protein sequence ID" value="ORY18969.1"/>
    <property type="molecule type" value="Genomic_DNA"/>
</dbReference>
<keyword evidence="3 5" id="KW-1133">Transmembrane helix</keyword>
<reference evidence="6 7" key="1">
    <citation type="submission" date="2016-07" db="EMBL/GenBank/DDBJ databases">
        <title>Pervasive Adenine N6-methylation of Active Genes in Fungi.</title>
        <authorList>
            <consortium name="DOE Joint Genome Institute"/>
            <person name="Mondo S.J."/>
            <person name="Dannebaum R.O."/>
            <person name="Kuo R.C."/>
            <person name="Labutti K."/>
            <person name="Haridas S."/>
            <person name="Kuo A."/>
            <person name="Salamov A."/>
            <person name="Ahrendt S.R."/>
            <person name="Lipzen A."/>
            <person name="Sullivan W."/>
            <person name="Andreopoulos W.B."/>
            <person name="Clum A."/>
            <person name="Lindquist E."/>
            <person name="Daum C."/>
            <person name="Ramamoorthy G.K."/>
            <person name="Gryganskyi A."/>
            <person name="Culley D."/>
            <person name="Magnuson J.K."/>
            <person name="James T.Y."/>
            <person name="O'Malley M.A."/>
            <person name="Stajich J.E."/>
            <person name="Spatafora J.W."/>
            <person name="Visel A."/>
            <person name="Grigoriev I.V."/>
        </authorList>
    </citation>
    <scope>NUCLEOTIDE SEQUENCE [LARGE SCALE GENOMIC DNA]</scope>
    <source>
        <strain evidence="6 7">CBS 115471</strain>
    </source>
</reference>
<dbReference type="GO" id="GO:0022857">
    <property type="term" value="F:transmembrane transporter activity"/>
    <property type="evidence" value="ECO:0007669"/>
    <property type="project" value="TreeGrafter"/>
</dbReference>
<organism evidence="6 7">
    <name type="scientific">Clohesyomyces aquaticus</name>
    <dbReference type="NCBI Taxonomy" id="1231657"/>
    <lineage>
        <taxon>Eukaryota</taxon>
        <taxon>Fungi</taxon>
        <taxon>Dikarya</taxon>
        <taxon>Ascomycota</taxon>
        <taxon>Pezizomycotina</taxon>
        <taxon>Dothideomycetes</taxon>
        <taxon>Pleosporomycetidae</taxon>
        <taxon>Pleosporales</taxon>
        <taxon>Lindgomycetaceae</taxon>
        <taxon>Clohesyomyces</taxon>
    </lineage>
</organism>
<evidence type="ECO:0000313" key="6">
    <source>
        <dbReference type="EMBL" id="ORY18969.1"/>
    </source>
</evidence>
<accession>A0A1Y2A8X8</accession>
<name>A0A1Y2A8X8_9PLEO</name>
<keyword evidence="7" id="KW-1185">Reference proteome</keyword>
<evidence type="ECO:0000256" key="1">
    <source>
        <dbReference type="ARBA" id="ARBA00004141"/>
    </source>
</evidence>
<protein>
    <submittedName>
        <fullName evidence="6">Uncharacterized protein</fullName>
    </submittedName>
</protein>
<comment type="subcellular location">
    <subcellularLocation>
        <location evidence="1">Membrane</location>
        <topology evidence="1">Multi-pass membrane protein</topology>
    </subcellularLocation>
</comment>
<dbReference type="PANTHER" id="PTHR23502:SF187">
    <property type="entry name" value="TRANSPORTER, PUTATIVE (AFU_ORTHOLOGUE AFUA_2G17840)-RELATED"/>
    <property type="match status" value="1"/>
</dbReference>
<comment type="caution">
    <text evidence="6">The sequence shown here is derived from an EMBL/GenBank/DDBJ whole genome shotgun (WGS) entry which is preliminary data.</text>
</comment>
<feature type="transmembrane region" description="Helical" evidence="5">
    <location>
        <begin position="80"/>
        <end position="104"/>
    </location>
</feature>
<evidence type="ECO:0000313" key="7">
    <source>
        <dbReference type="Proteomes" id="UP000193144"/>
    </source>
</evidence>